<dbReference type="RefSeq" id="WP_337713308.1">
    <property type="nucleotide sequence ID" value="NZ_JBBEGL010000002.1"/>
</dbReference>
<evidence type="ECO:0000313" key="2">
    <source>
        <dbReference type="Proteomes" id="UP001370100"/>
    </source>
</evidence>
<organism evidence="1 2">
    <name type="scientific">Actinomycetospora aeridis</name>
    <dbReference type="NCBI Taxonomy" id="3129231"/>
    <lineage>
        <taxon>Bacteria</taxon>
        <taxon>Bacillati</taxon>
        <taxon>Actinomycetota</taxon>
        <taxon>Actinomycetes</taxon>
        <taxon>Pseudonocardiales</taxon>
        <taxon>Pseudonocardiaceae</taxon>
        <taxon>Actinomycetospora</taxon>
    </lineage>
</organism>
<dbReference type="Proteomes" id="UP001370100">
    <property type="component" value="Unassembled WGS sequence"/>
</dbReference>
<sequence length="314" mass="34591">MPRRARVDWDAVNAAAPDGLILVRDLRALGVPSSTIAFRCRKVGGSWWRPLLGLVALARGTLTVHQRLVAALLVTGESALVTGLAACRLHGLRNVPDHEVVHVLIGHKVRHRSENFLLAERTKRMPTSRVLDDVRCAALPRALLDGARRLMRIDEVRALLCEAVQRHMVTVAALREEIEAGSCRGAALVRTVIVELEDGIRSAAEAWLRDLVNGMDDFPVVRWNADLRRPDGSLLARVDGLVEGVPLVIELHSFEHHADLDTFDATMRRQGELGAAGYIVVPVTPRELREDPDGVRRKLRAALEEARALTARAA</sequence>
<name>A0ABU8N395_9PSEU</name>
<proteinExistence type="predicted"/>
<accession>A0ABU8N395</accession>
<keyword evidence="2" id="KW-1185">Reference proteome</keyword>
<evidence type="ECO:0000313" key="1">
    <source>
        <dbReference type="EMBL" id="MEJ2886857.1"/>
    </source>
</evidence>
<evidence type="ECO:0008006" key="3">
    <source>
        <dbReference type="Google" id="ProtNLM"/>
    </source>
</evidence>
<dbReference type="EMBL" id="JBBEGL010000002">
    <property type="protein sequence ID" value="MEJ2886857.1"/>
    <property type="molecule type" value="Genomic_DNA"/>
</dbReference>
<comment type="caution">
    <text evidence="1">The sequence shown here is derived from an EMBL/GenBank/DDBJ whole genome shotgun (WGS) entry which is preliminary data.</text>
</comment>
<reference evidence="1 2" key="1">
    <citation type="submission" date="2024-03" db="EMBL/GenBank/DDBJ databases">
        <title>Actinomycetospora sp. OC33-EN06, a novel actinomycete isolated from wild orchid (Aerides multiflora).</title>
        <authorList>
            <person name="Suriyachadkun C."/>
        </authorList>
    </citation>
    <scope>NUCLEOTIDE SEQUENCE [LARGE SCALE GENOMIC DNA]</scope>
    <source>
        <strain evidence="1 2">OC33-EN06</strain>
    </source>
</reference>
<protein>
    <recommendedName>
        <fullName evidence="3">DUF559 domain-containing protein</fullName>
    </recommendedName>
</protein>
<gene>
    <name evidence="1" type="ORF">WCD41_10395</name>
</gene>